<dbReference type="AlphaFoldDB" id="A0A5K7Z6U1"/>
<sequence>MEAFLQTYGYWAILIGTFLEGETILVLAGLAAHQGYMTLEGVILCAFAGSLCGDQMFYFLGRRHSDFMLHRRPAWREKLERANRLADRFQTPLILGFRFLYGLRTLMPFAFGISEVPVLRFVWLNVIGAGIWAVVFGVAGYLFGSALEQILGNLRHYERMLFVLVAVAGAMVWIVYIYRRNSRRTPGDERGRDKETK</sequence>
<proteinExistence type="predicted"/>
<accession>A0A5K7Z6U1</accession>
<dbReference type="InterPro" id="IPR051311">
    <property type="entry name" value="DedA_domain"/>
</dbReference>
<dbReference type="InterPro" id="IPR032816">
    <property type="entry name" value="VTT_dom"/>
</dbReference>
<protein>
    <submittedName>
        <fullName evidence="3">DedA family protein</fullName>
    </submittedName>
</protein>
<gene>
    <name evidence="3" type="ORF">DSCW_30100</name>
</gene>
<keyword evidence="1" id="KW-1133">Transmembrane helix</keyword>
<dbReference type="EMBL" id="AP021875">
    <property type="protein sequence ID" value="BBO75593.1"/>
    <property type="molecule type" value="Genomic_DNA"/>
</dbReference>
<dbReference type="KEGG" id="dwd:DSCW_30100"/>
<evidence type="ECO:0000313" key="3">
    <source>
        <dbReference type="EMBL" id="BBO75593.1"/>
    </source>
</evidence>
<keyword evidence="1" id="KW-0472">Membrane</keyword>
<keyword evidence="4" id="KW-1185">Reference proteome</keyword>
<dbReference type="RefSeq" id="WP_155304498.1">
    <property type="nucleotide sequence ID" value="NZ_AP021875.1"/>
</dbReference>
<name>A0A5K7Z6U1_9BACT</name>
<feature type="transmembrane region" description="Helical" evidence="1">
    <location>
        <begin position="159"/>
        <end position="178"/>
    </location>
</feature>
<dbReference type="Proteomes" id="UP000427769">
    <property type="component" value="Chromosome"/>
</dbReference>
<feature type="transmembrane region" description="Helical" evidence="1">
    <location>
        <begin position="7"/>
        <end position="29"/>
    </location>
</feature>
<dbReference type="OrthoDB" id="948134at2"/>
<feature type="transmembrane region" description="Helical" evidence="1">
    <location>
        <begin position="121"/>
        <end position="147"/>
    </location>
</feature>
<evidence type="ECO:0000256" key="1">
    <source>
        <dbReference type="SAM" id="Phobius"/>
    </source>
</evidence>
<keyword evidence="1" id="KW-0812">Transmembrane</keyword>
<feature type="transmembrane region" description="Helical" evidence="1">
    <location>
        <begin position="41"/>
        <end position="61"/>
    </location>
</feature>
<dbReference type="GO" id="GO:0005886">
    <property type="term" value="C:plasma membrane"/>
    <property type="evidence" value="ECO:0007669"/>
    <property type="project" value="TreeGrafter"/>
</dbReference>
<evidence type="ECO:0000259" key="2">
    <source>
        <dbReference type="Pfam" id="PF09335"/>
    </source>
</evidence>
<evidence type="ECO:0000313" key="4">
    <source>
        <dbReference type="Proteomes" id="UP000427769"/>
    </source>
</evidence>
<dbReference type="Pfam" id="PF09335">
    <property type="entry name" value="VTT_dom"/>
    <property type="match status" value="1"/>
</dbReference>
<reference evidence="3 4" key="1">
    <citation type="submission" date="2019-11" db="EMBL/GenBank/DDBJ databases">
        <title>Comparative genomics of hydrocarbon-degrading Desulfosarcina strains.</title>
        <authorList>
            <person name="Watanabe M."/>
            <person name="Kojima H."/>
            <person name="Fukui M."/>
        </authorList>
    </citation>
    <scope>NUCLEOTIDE SEQUENCE [LARGE SCALE GENOMIC DNA]</scope>
    <source>
        <strain evidence="3 4">PP31</strain>
    </source>
</reference>
<feature type="domain" description="VTT" evidence="2">
    <location>
        <begin position="21"/>
        <end position="141"/>
    </location>
</feature>
<dbReference type="PANTHER" id="PTHR42709">
    <property type="entry name" value="ALKALINE PHOSPHATASE LIKE PROTEIN"/>
    <property type="match status" value="1"/>
</dbReference>
<organism evidence="3 4">
    <name type="scientific">Desulfosarcina widdelii</name>
    <dbReference type="NCBI Taxonomy" id="947919"/>
    <lineage>
        <taxon>Bacteria</taxon>
        <taxon>Pseudomonadati</taxon>
        <taxon>Thermodesulfobacteriota</taxon>
        <taxon>Desulfobacteria</taxon>
        <taxon>Desulfobacterales</taxon>
        <taxon>Desulfosarcinaceae</taxon>
        <taxon>Desulfosarcina</taxon>
    </lineage>
</organism>
<dbReference type="PANTHER" id="PTHR42709:SF2">
    <property type="entry name" value="INNER MEMBRANE PROTEIN YOHD"/>
    <property type="match status" value="1"/>
</dbReference>